<dbReference type="Proteomes" id="UP001530377">
    <property type="component" value="Unassembled WGS sequence"/>
</dbReference>
<evidence type="ECO:0000313" key="3">
    <source>
        <dbReference type="EMBL" id="KAL3815465.1"/>
    </source>
</evidence>
<reference evidence="3 4" key="1">
    <citation type="submission" date="2024-10" db="EMBL/GenBank/DDBJ databases">
        <title>Updated reference genomes for cyclostephanoid diatoms.</title>
        <authorList>
            <person name="Roberts W.R."/>
            <person name="Alverson A.J."/>
        </authorList>
    </citation>
    <scope>NUCLEOTIDE SEQUENCE [LARGE SCALE GENOMIC DNA]</scope>
    <source>
        <strain evidence="3 4">AJA228-03</strain>
    </source>
</reference>
<dbReference type="InterPro" id="IPR049227">
    <property type="entry name" value="DUF6824"/>
</dbReference>
<comment type="caution">
    <text evidence="3">The sequence shown here is derived from an EMBL/GenBank/DDBJ whole genome shotgun (WGS) entry which is preliminary data.</text>
</comment>
<feature type="region of interest" description="Disordered" evidence="1">
    <location>
        <begin position="116"/>
        <end position="141"/>
    </location>
</feature>
<dbReference type="Pfam" id="PF20710">
    <property type="entry name" value="DUF6824"/>
    <property type="match status" value="1"/>
</dbReference>
<evidence type="ECO:0000256" key="1">
    <source>
        <dbReference type="SAM" id="MobiDB-lite"/>
    </source>
</evidence>
<evidence type="ECO:0000259" key="2">
    <source>
        <dbReference type="Pfam" id="PF20710"/>
    </source>
</evidence>
<sequence>MSSQPPYSFLRIGDECNNAFSFQDRFGLCQTKDDSAREDTADRNQWELLMKQVRVELYSSSSDEFNGRAFELRQLACSQEAGFPRKHNNLCDPPVLESAPGYPYYATSSFVPISPIRSSRTTSKSAKVTTDGPSHQSINHFGNTDLENEIRATPLSMDNSVQQAENHQKVRNSGFKKDPTRLATPTELDVLAGRGGETNKHLGNLVFREEARKLRVFYRMKDASRDDKFRLSVELVERIKKKGGRFLGKCDEGLWYVMFDDDARKKAIQGEILAGYFLEPWKID</sequence>
<proteinExistence type="predicted"/>
<evidence type="ECO:0000313" key="4">
    <source>
        <dbReference type="Proteomes" id="UP001530377"/>
    </source>
</evidence>
<accession>A0ABD3RR95</accession>
<gene>
    <name evidence="3" type="ORF">ACHAXA_008515</name>
</gene>
<organism evidence="3 4">
    <name type="scientific">Cyclostephanos tholiformis</name>
    <dbReference type="NCBI Taxonomy" id="382380"/>
    <lineage>
        <taxon>Eukaryota</taxon>
        <taxon>Sar</taxon>
        <taxon>Stramenopiles</taxon>
        <taxon>Ochrophyta</taxon>
        <taxon>Bacillariophyta</taxon>
        <taxon>Coscinodiscophyceae</taxon>
        <taxon>Thalassiosirophycidae</taxon>
        <taxon>Stephanodiscales</taxon>
        <taxon>Stephanodiscaceae</taxon>
        <taxon>Cyclostephanos</taxon>
    </lineage>
</organism>
<dbReference type="EMBL" id="JALLPB020000198">
    <property type="protein sequence ID" value="KAL3815465.1"/>
    <property type="molecule type" value="Genomic_DNA"/>
</dbReference>
<dbReference type="AlphaFoldDB" id="A0ABD3RR95"/>
<protein>
    <recommendedName>
        <fullName evidence="2">DUF6824 domain-containing protein</fullName>
    </recommendedName>
</protein>
<name>A0ABD3RR95_9STRA</name>
<feature type="domain" description="DUF6824" evidence="2">
    <location>
        <begin position="189"/>
        <end position="269"/>
    </location>
</feature>
<keyword evidence="4" id="KW-1185">Reference proteome</keyword>